<organism evidence="1 2">
    <name type="scientific">Aspergillus avenaceus</name>
    <dbReference type="NCBI Taxonomy" id="36643"/>
    <lineage>
        <taxon>Eukaryota</taxon>
        <taxon>Fungi</taxon>
        <taxon>Dikarya</taxon>
        <taxon>Ascomycota</taxon>
        <taxon>Pezizomycotina</taxon>
        <taxon>Eurotiomycetes</taxon>
        <taxon>Eurotiomycetidae</taxon>
        <taxon>Eurotiales</taxon>
        <taxon>Aspergillaceae</taxon>
        <taxon>Aspergillus</taxon>
        <taxon>Aspergillus subgen. Circumdati</taxon>
    </lineage>
</organism>
<name>A0A5N6U6D2_ASPAV</name>
<gene>
    <name evidence="1" type="ORF">BDV25DRAFT_148037</name>
</gene>
<reference evidence="1 2" key="1">
    <citation type="submission" date="2019-04" db="EMBL/GenBank/DDBJ databases">
        <title>Friends and foes A comparative genomics study of 23 Aspergillus species from section Flavi.</title>
        <authorList>
            <consortium name="DOE Joint Genome Institute"/>
            <person name="Kjaerbolling I."/>
            <person name="Vesth T."/>
            <person name="Frisvad J.C."/>
            <person name="Nybo J.L."/>
            <person name="Theobald S."/>
            <person name="Kildgaard S."/>
            <person name="Isbrandt T."/>
            <person name="Kuo A."/>
            <person name="Sato A."/>
            <person name="Lyhne E.K."/>
            <person name="Kogle M.E."/>
            <person name="Wiebenga A."/>
            <person name="Kun R.S."/>
            <person name="Lubbers R.J."/>
            <person name="Makela M.R."/>
            <person name="Barry K."/>
            <person name="Chovatia M."/>
            <person name="Clum A."/>
            <person name="Daum C."/>
            <person name="Haridas S."/>
            <person name="He G."/>
            <person name="LaButti K."/>
            <person name="Lipzen A."/>
            <person name="Mondo S."/>
            <person name="Riley R."/>
            <person name="Salamov A."/>
            <person name="Simmons B.A."/>
            <person name="Magnuson J.K."/>
            <person name="Henrissat B."/>
            <person name="Mortensen U.H."/>
            <person name="Larsen T.O."/>
            <person name="Devries R.P."/>
            <person name="Grigoriev I.V."/>
            <person name="Machida M."/>
            <person name="Baker S.E."/>
            <person name="Andersen M.R."/>
        </authorList>
    </citation>
    <scope>NUCLEOTIDE SEQUENCE [LARGE SCALE GENOMIC DNA]</scope>
    <source>
        <strain evidence="1 2">IBT 18842</strain>
    </source>
</reference>
<accession>A0A5N6U6D2</accession>
<evidence type="ECO:0000313" key="1">
    <source>
        <dbReference type="EMBL" id="KAE8154166.1"/>
    </source>
</evidence>
<proteinExistence type="predicted"/>
<dbReference type="EMBL" id="ML742031">
    <property type="protein sequence ID" value="KAE8154166.1"/>
    <property type="molecule type" value="Genomic_DNA"/>
</dbReference>
<dbReference type="OrthoDB" id="4453902at2759"/>
<dbReference type="AlphaFoldDB" id="A0A5N6U6D2"/>
<protein>
    <submittedName>
        <fullName evidence="1">Uncharacterized protein</fullName>
    </submittedName>
</protein>
<keyword evidence="2" id="KW-1185">Reference proteome</keyword>
<sequence length="161" mass="18132">MPCGRSPAAVNRLTTIFKKPEGMELNEPDRPSRTGSTMKGWEVRDIYEDRSYGCPHAVMILVQNITATSATDHYFTSCEIKAIIRVLRIRSHMEGYLKHNNLPLLVLSIMGPNHGRMLQASFNGGRIVIQRSQLFDFVAGSRRVMQLFVRYAVSQPVGGHD</sequence>
<evidence type="ECO:0000313" key="2">
    <source>
        <dbReference type="Proteomes" id="UP000325780"/>
    </source>
</evidence>
<dbReference type="Proteomes" id="UP000325780">
    <property type="component" value="Unassembled WGS sequence"/>
</dbReference>